<dbReference type="OrthoDB" id="5424462at2759"/>
<feature type="compositionally biased region" description="Low complexity" evidence="1">
    <location>
        <begin position="1"/>
        <end position="38"/>
    </location>
</feature>
<feature type="region of interest" description="Disordered" evidence="1">
    <location>
        <begin position="218"/>
        <end position="246"/>
    </location>
</feature>
<accession>A0A9P4HUP9</accession>
<evidence type="ECO:0000256" key="1">
    <source>
        <dbReference type="SAM" id="MobiDB-lite"/>
    </source>
</evidence>
<feature type="compositionally biased region" description="Basic and acidic residues" evidence="1">
    <location>
        <begin position="222"/>
        <end position="238"/>
    </location>
</feature>
<feature type="region of interest" description="Disordered" evidence="1">
    <location>
        <begin position="1"/>
        <end position="45"/>
    </location>
</feature>
<dbReference type="Pfam" id="PF12223">
    <property type="entry name" value="DUF3602"/>
    <property type="match status" value="1"/>
</dbReference>
<comment type="caution">
    <text evidence="2">The sequence shown here is derived from an EMBL/GenBank/DDBJ whole genome shotgun (WGS) entry which is preliminary data.</text>
</comment>
<organism evidence="2 3">
    <name type="scientific">Saccharata proteae CBS 121410</name>
    <dbReference type="NCBI Taxonomy" id="1314787"/>
    <lineage>
        <taxon>Eukaryota</taxon>
        <taxon>Fungi</taxon>
        <taxon>Dikarya</taxon>
        <taxon>Ascomycota</taxon>
        <taxon>Pezizomycotina</taxon>
        <taxon>Dothideomycetes</taxon>
        <taxon>Dothideomycetes incertae sedis</taxon>
        <taxon>Botryosphaeriales</taxon>
        <taxon>Saccharataceae</taxon>
        <taxon>Saccharata</taxon>
    </lineage>
</organism>
<dbReference type="InterPro" id="IPR053203">
    <property type="entry name" value="Cisplatin_resist-associated"/>
</dbReference>
<dbReference type="Proteomes" id="UP000799776">
    <property type="component" value="Unassembled WGS sequence"/>
</dbReference>
<proteinExistence type="predicted"/>
<dbReference type="InterPro" id="IPR022024">
    <property type="entry name" value="DUF3602"/>
</dbReference>
<name>A0A9P4HUP9_9PEZI</name>
<dbReference type="PANTHER" id="PTHR34693">
    <property type="entry name" value="PROTEIN PAR32"/>
    <property type="match status" value="1"/>
</dbReference>
<evidence type="ECO:0000313" key="3">
    <source>
        <dbReference type="Proteomes" id="UP000799776"/>
    </source>
</evidence>
<dbReference type="AlphaFoldDB" id="A0A9P4HUP9"/>
<evidence type="ECO:0000313" key="2">
    <source>
        <dbReference type="EMBL" id="KAF2086847.1"/>
    </source>
</evidence>
<reference evidence="2" key="1">
    <citation type="journal article" date="2020" name="Stud. Mycol.">
        <title>101 Dothideomycetes genomes: a test case for predicting lifestyles and emergence of pathogens.</title>
        <authorList>
            <person name="Haridas S."/>
            <person name="Albert R."/>
            <person name="Binder M."/>
            <person name="Bloem J."/>
            <person name="Labutti K."/>
            <person name="Salamov A."/>
            <person name="Andreopoulos B."/>
            <person name="Baker S."/>
            <person name="Barry K."/>
            <person name="Bills G."/>
            <person name="Bluhm B."/>
            <person name="Cannon C."/>
            <person name="Castanera R."/>
            <person name="Culley D."/>
            <person name="Daum C."/>
            <person name="Ezra D."/>
            <person name="Gonzalez J."/>
            <person name="Henrissat B."/>
            <person name="Kuo A."/>
            <person name="Liang C."/>
            <person name="Lipzen A."/>
            <person name="Lutzoni F."/>
            <person name="Magnuson J."/>
            <person name="Mondo S."/>
            <person name="Nolan M."/>
            <person name="Ohm R."/>
            <person name="Pangilinan J."/>
            <person name="Park H.-J."/>
            <person name="Ramirez L."/>
            <person name="Alfaro M."/>
            <person name="Sun H."/>
            <person name="Tritt A."/>
            <person name="Yoshinaga Y."/>
            <person name="Zwiers L.-H."/>
            <person name="Turgeon B."/>
            <person name="Goodwin S."/>
            <person name="Spatafora J."/>
            <person name="Crous P."/>
            <person name="Grigoriev I."/>
        </authorList>
    </citation>
    <scope>NUCLEOTIDE SEQUENCE</scope>
    <source>
        <strain evidence="2">CBS 121410</strain>
    </source>
</reference>
<protein>
    <submittedName>
        <fullName evidence="2">Uncharacterized protein</fullName>
    </submittedName>
</protein>
<sequence length="246" mass="26091">MRPGTSSSSTSTSSSSLCIPVTSTTNTTAAPPRTRSPAIKPTPSTYCRSGIGGAGNYHKATSLVTHPHHLHPSNNNNYNYNSGNYYSYTTTAAPAPPARLPSPPQTFTTGIGGAGNIHPHTPRSVHDFADSIARSRAIERNTPTVYHFGIGGAGNRVSPSTCGHTTCGPSNTTTCAPCNPSAQIQVPEYSREPLPYGALDSLRRKISQTFGRGRVSLASRSDCGDEAEKSEGEGERGWGRRGVWRF</sequence>
<dbReference type="EMBL" id="ML978722">
    <property type="protein sequence ID" value="KAF2086847.1"/>
    <property type="molecule type" value="Genomic_DNA"/>
</dbReference>
<gene>
    <name evidence="2" type="ORF">K490DRAFT_57325</name>
</gene>
<dbReference type="PANTHER" id="PTHR34693:SF2">
    <property type="entry name" value="DUF3602 DOMAIN-CONTAINING PROTEIN"/>
    <property type="match status" value="1"/>
</dbReference>
<keyword evidence="3" id="KW-1185">Reference proteome</keyword>